<dbReference type="Proteomes" id="UP000694580">
    <property type="component" value="Chromosome 19"/>
</dbReference>
<reference evidence="2 3" key="1">
    <citation type="submission" date="2020-06" db="EMBL/GenBank/DDBJ databases">
        <authorList>
            <consortium name="Wellcome Sanger Institute Data Sharing"/>
        </authorList>
    </citation>
    <scope>NUCLEOTIDE SEQUENCE [LARGE SCALE GENOMIC DNA]</scope>
</reference>
<dbReference type="GeneTree" id="ENSGT01020000230625"/>
<accession>A0AAY4EDF9</accession>
<name>A0AAY4EDF9_9TELE</name>
<organism evidence="2 3">
    <name type="scientific">Denticeps clupeoides</name>
    <name type="common">denticle herring</name>
    <dbReference type="NCBI Taxonomy" id="299321"/>
    <lineage>
        <taxon>Eukaryota</taxon>
        <taxon>Metazoa</taxon>
        <taxon>Chordata</taxon>
        <taxon>Craniata</taxon>
        <taxon>Vertebrata</taxon>
        <taxon>Euteleostomi</taxon>
        <taxon>Actinopterygii</taxon>
        <taxon>Neopterygii</taxon>
        <taxon>Teleostei</taxon>
        <taxon>Clupei</taxon>
        <taxon>Clupeiformes</taxon>
        <taxon>Denticipitoidei</taxon>
        <taxon>Denticipitidae</taxon>
        <taxon>Denticeps</taxon>
    </lineage>
</organism>
<evidence type="ECO:0000313" key="3">
    <source>
        <dbReference type="Proteomes" id="UP000694580"/>
    </source>
</evidence>
<reference evidence="2" key="3">
    <citation type="submission" date="2025-09" db="UniProtKB">
        <authorList>
            <consortium name="Ensembl"/>
        </authorList>
    </citation>
    <scope>IDENTIFICATION</scope>
</reference>
<feature type="compositionally biased region" description="Basic and acidic residues" evidence="1">
    <location>
        <begin position="1"/>
        <end position="10"/>
    </location>
</feature>
<proteinExistence type="predicted"/>
<dbReference type="AlphaFoldDB" id="A0AAY4EDF9"/>
<evidence type="ECO:0000313" key="2">
    <source>
        <dbReference type="Ensembl" id="ENSDCDP00010055670.1"/>
    </source>
</evidence>
<feature type="compositionally biased region" description="Polar residues" evidence="1">
    <location>
        <begin position="99"/>
        <end position="110"/>
    </location>
</feature>
<feature type="compositionally biased region" description="Low complexity" evidence="1">
    <location>
        <begin position="45"/>
        <end position="61"/>
    </location>
</feature>
<dbReference type="Ensembl" id="ENSDCDT00010066272.1">
    <property type="protein sequence ID" value="ENSDCDP00010055670.1"/>
    <property type="gene ID" value="ENSDCDG00010031877.1"/>
</dbReference>
<gene>
    <name evidence="2" type="primary">BBC3</name>
</gene>
<protein>
    <submittedName>
        <fullName evidence="2">Uncharacterized protein</fullName>
    </submittedName>
</protein>
<feature type="region of interest" description="Disordered" evidence="1">
    <location>
        <begin position="1"/>
        <end position="110"/>
    </location>
</feature>
<reference evidence="2" key="2">
    <citation type="submission" date="2025-08" db="UniProtKB">
        <authorList>
            <consortium name="Ensembl"/>
        </authorList>
    </citation>
    <scope>IDENTIFICATION</scope>
</reference>
<evidence type="ECO:0000256" key="1">
    <source>
        <dbReference type="SAM" id="MobiDB-lite"/>
    </source>
</evidence>
<sequence length="167" mass="18739">MARPHTDRRQTGRHQSCMRPEAWPSGNMDHQPCQRHCSPATQDGVVSARQPSSPSSVSHPSALFHQHPQFIENAGADTHSGLPSPDPMPQMPSPVEDPLQNSTQDQNNQQLEDQAMERVAIQLRKIGDELNDLFLQRRNGGPQMLDWRGLCRGLLTFVTDTLNAIYR</sequence>
<keyword evidence="3" id="KW-1185">Reference proteome</keyword>